<evidence type="ECO:0000313" key="2">
    <source>
        <dbReference type="Proteomes" id="UP000245474"/>
    </source>
</evidence>
<dbReference type="RefSeq" id="WP_109679084.1">
    <property type="nucleotide sequence ID" value="NZ_CP086615.1"/>
</dbReference>
<dbReference type="OrthoDB" id="9806592at2"/>
<organism evidence="1 2">
    <name type="scientific">Sediminicurvatus halobius</name>
    <dbReference type="NCBI Taxonomy" id="2182432"/>
    <lineage>
        <taxon>Bacteria</taxon>
        <taxon>Pseudomonadati</taxon>
        <taxon>Pseudomonadota</taxon>
        <taxon>Gammaproteobacteria</taxon>
        <taxon>Chromatiales</taxon>
        <taxon>Ectothiorhodospiraceae</taxon>
        <taxon>Sediminicurvatus</taxon>
    </lineage>
</organism>
<proteinExistence type="predicted"/>
<dbReference type="AlphaFoldDB" id="A0A2U2N013"/>
<evidence type="ECO:0008006" key="3">
    <source>
        <dbReference type="Google" id="ProtNLM"/>
    </source>
</evidence>
<reference evidence="1 2" key="1">
    <citation type="submission" date="2018-05" db="EMBL/GenBank/DDBJ databases">
        <title>Spiribacter halobius sp. nov., a moderately halophilic bacterium isolated from marine solar saltern.</title>
        <authorList>
            <person name="Zheng W.-S."/>
            <person name="Lu D.-C."/>
            <person name="Du Z.-J."/>
        </authorList>
    </citation>
    <scope>NUCLEOTIDE SEQUENCE [LARGE SCALE GENOMIC DNA]</scope>
    <source>
        <strain evidence="1 2">E85</strain>
    </source>
</reference>
<sequence>MLEATANTRDFTVSDIRDAGADLFAKAMGARTTNSHPVAEQLRNRELSLAEAAYILGEPEVKRRGASGKTAGQVVGFGLTTDDFGSVMEAAVGRVVSQAYLAASEHRNLVLPWPVPNYQPAQVATIDVDADTGEIGELEEIPSVQVSVPPGHTGSVESYAANLIVSYKLVVNDQLDVIATTARAIAVSAARREARRLYEFLEGNPTMGDGAAMFSSGAGNLVTGVSGVTAANLGTAMAALRNQKTPGDQYANHRVQTLIVPPAEEQPTYQALRETGIEGVSVIAAPWVASSNWYAMAAPEVAPTVAMMYLAPRGDTAMRTVRTYRRPGDRLNRRTGVEIAHDFGFAPVSRVGIVKLTN</sequence>
<gene>
    <name evidence="1" type="ORF">DEM34_12155</name>
</gene>
<name>A0A2U2N013_9GAMM</name>
<dbReference type="Proteomes" id="UP000245474">
    <property type="component" value="Unassembled WGS sequence"/>
</dbReference>
<protein>
    <recommendedName>
        <fullName evidence="3">Phage major capsid protein</fullName>
    </recommendedName>
</protein>
<dbReference type="Pfam" id="PF25209">
    <property type="entry name" value="Phage_capsid_4"/>
    <property type="match status" value="1"/>
</dbReference>
<comment type="caution">
    <text evidence="1">The sequence shown here is derived from an EMBL/GenBank/DDBJ whole genome shotgun (WGS) entry which is preliminary data.</text>
</comment>
<dbReference type="EMBL" id="QFFI01000018">
    <property type="protein sequence ID" value="PWG62526.1"/>
    <property type="molecule type" value="Genomic_DNA"/>
</dbReference>
<accession>A0A2U2N013</accession>
<evidence type="ECO:0000313" key="1">
    <source>
        <dbReference type="EMBL" id="PWG62526.1"/>
    </source>
</evidence>
<keyword evidence="2" id="KW-1185">Reference proteome</keyword>